<dbReference type="GeneID" id="42775905"/>
<keyword evidence="1" id="KW-0812">Transmembrane</keyword>
<organism evidence="2 3">
    <name type="scientific">Clostridium paraputrificum</name>
    <dbReference type="NCBI Taxonomy" id="29363"/>
    <lineage>
        <taxon>Bacteria</taxon>
        <taxon>Bacillati</taxon>
        <taxon>Bacillota</taxon>
        <taxon>Clostridia</taxon>
        <taxon>Eubacteriales</taxon>
        <taxon>Clostridiaceae</taxon>
        <taxon>Clostridium</taxon>
    </lineage>
</organism>
<feature type="transmembrane region" description="Helical" evidence="1">
    <location>
        <begin position="7"/>
        <end position="24"/>
    </location>
</feature>
<keyword evidence="3" id="KW-1185">Reference proteome</keyword>
<accession>A0A174SI89</accession>
<gene>
    <name evidence="2" type="ORF">CP373A1_13445</name>
</gene>
<sequence length="169" mass="18987">MKKIKKVLIVILLISIGILAFYFIPVRITPKVPLTSEDISIKVERTSGNTGPVFKVDKDKNRLKNILKEKYPDKHIEPYYIELIGNLPYGVVNDPILLGDFVVHGRIISPDGGEEKSTIIDVKYTDARISRFFRDDLQNSGEYATLTVVIAFIVALASAIMLIIIFINP</sequence>
<keyword evidence="1" id="KW-1133">Transmembrane helix</keyword>
<comment type="caution">
    <text evidence="2">The sequence shown here is derived from an EMBL/GenBank/DDBJ whole genome shotgun (WGS) entry which is preliminary data.</text>
</comment>
<dbReference type="AlphaFoldDB" id="A0A174SI89"/>
<protein>
    <submittedName>
        <fullName evidence="2">Uncharacterized protein</fullName>
    </submittedName>
</protein>
<evidence type="ECO:0000256" key="1">
    <source>
        <dbReference type="SAM" id="Phobius"/>
    </source>
</evidence>
<name>A0A174SI89_9CLOT</name>
<evidence type="ECO:0000313" key="2">
    <source>
        <dbReference type="EMBL" id="OBY10100.1"/>
    </source>
</evidence>
<keyword evidence="1" id="KW-0472">Membrane</keyword>
<dbReference type="RefSeq" id="WP_027098077.1">
    <property type="nucleotide sequence ID" value="NZ_CABHIH010000003.1"/>
</dbReference>
<reference evidence="2 3" key="1">
    <citation type="submission" date="2016-06" db="EMBL/GenBank/DDBJ databases">
        <authorList>
            <person name="Kjaerup R.B."/>
            <person name="Dalgaard T.S."/>
            <person name="Juul-Madsen H.R."/>
        </authorList>
    </citation>
    <scope>NUCLEOTIDE SEQUENCE [LARGE SCALE GENOMIC DNA]</scope>
    <source>
        <strain evidence="2 3">373-A1</strain>
    </source>
</reference>
<proteinExistence type="predicted"/>
<dbReference type="OrthoDB" id="1908500at2"/>
<evidence type="ECO:0000313" key="3">
    <source>
        <dbReference type="Proteomes" id="UP000092714"/>
    </source>
</evidence>
<dbReference type="Proteomes" id="UP000092714">
    <property type="component" value="Unassembled WGS sequence"/>
</dbReference>
<feature type="transmembrane region" description="Helical" evidence="1">
    <location>
        <begin position="143"/>
        <end position="167"/>
    </location>
</feature>
<dbReference type="EMBL" id="MAPZ01000025">
    <property type="protein sequence ID" value="OBY10100.1"/>
    <property type="molecule type" value="Genomic_DNA"/>
</dbReference>